<reference evidence="8 9" key="1">
    <citation type="submission" date="2019-09" db="EMBL/GenBank/DDBJ databases">
        <title>Nitrincola iocasae sp. nov., a bacterium isolated from the sediment collected at a cold seep field in South China Sea.</title>
        <authorList>
            <person name="Zhang H."/>
            <person name="Wang H."/>
            <person name="Li C."/>
        </authorList>
    </citation>
    <scope>NUCLEOTIDE SEQUENCE [LARGE SCALE GENOMIC DNA]</scope>
    <source>
        <strain evidence="8 9">KXZD1103</strain>
    </source>
</reference>
<evidence type="ECO:0000313" key="8">
    <source>
        <dbReference type="EMBL" id="QEW08441.1"/>
    </source>
</evidence>
<organism evidence="8 9">
    <name type="scientific">Nitrincola iocasae</name>
    <dbReference type="NCBI Taxonomy" id="2614693"/>
    <lineage>
        <taxon>Bacteria</taxon>
        <taxon>Pseudomonadati</taxon>
        <taxon>Pseudomonadota</taxon>
        <taxon>Gammaproteobacteria</taxon>
        <taxon>Oceanospirillales</taxon>
        <taxon>Oceanospirillaceae</taxon>
        <taxon>Nitrincola</taxon>
    </lineage>
</organism>
<protein>
    <recommendedName>
        <fullName evidence="3">tRNA (guanine(46)-N(7))-methyltransferase</fullName>
        <ecNumber evidence="3">2.1.1.33</ecNumber>
    </recommendedName>
</protein>
<evidence type="ECO:0000256" key="6">
    <source>
        <dbReference type="ARBA" id="ARBA00022691"/>
    </source>
</evidence>
<dbReference type="AlphaFoldDB" id="A0A5J6LKC0"/>
<dbReference type="Proteomes" id="UP000325606">
    <property type="component" value="Chromosome"/>
</dbReference>
<dbReference type="GO" id="GO:0008176">
    <property type="term" value="F:tRNA (guanine(46)-N7)-methyltransferase activity"/>
    <property type="evidence" value="ECO:0007669"/>
    <property type="project" value="UniProtKB-EC"/>
</dbReference>
<dbReference type="KEGG" id="nik:F5I99_00910"/>
<keyword evidence="9" id="KW-1185">Reference proteome</keyword>
<dbReference type="Pfam" id="PF02390">
    <property type="entry name" value="Methyltransf_4"/>
    <property type="match status" value="1"/>
</dbReference>
<comment type="catalytic activity">
    <reaction evidence="1">
        <text>guanosine(46) in tRNA + S-adenosyl-L-methionine = N(7)-methylguanosine(46) in tRNA + S-adenosyl-L-homocysteine</text>
        <dbReference type="Rhea" id="RHEA:42708"/>
        <dbReference type="Rhea" id="RHEA-COMP:10188"/>
        <dbReference type="Rhea" id="RHEA-COMP:10189"/>
        <dbReference type="ChEBI" id="CHEBI:57856"/>
        <dbReference type="ChEBI" id="CHEBI:59789"/>
        <dbReference type="ChEBI" id="CHEBI:74269"/>
        <dbReference type="ChEBI" id="CHEBI:74480"/>
        <dbReference type="EC" id="2.1.1.33"/>
    </reaction>
</comment>
<evidence type="ECO:0000256" key="5">
    <source>
        <dbReference type="ARBA" id="ARBA00022679"/>
    </source>
</evidence>
<comment type="function">
    <text evidence="2">Catalyzes the formation of N(7)-methylguanine at position 46 (m7G46) in tRNA.</text>
</comment>
<evidence type="ECO:0000256" key="1">
    <source>
        <dbReference type="ARBA" id="ARBA00000142"/>
    </source>
</evidence>
<dbReference type="PROSITE" id="PS51625">
    <property type="entry name" value="SAM_MT_TRMB"/>
    <property type="match status" value="1"/>
</dbReference>
<sequence>MTGNSRQVTSEQQGCHPDLIDRVARHRKHEFQKPIADFNLHAFQQAEAQLTAHGGPLILDSGCGVGDSTRHLAEHYPDHLVLGLDRSGHRLQRQRPDLPDNALLIRTDLVDFWRLAAAANWQPARHCLFYPNPYPKPSQLSRRFHAHPVFPAMVTLSRQFEARSNWKIYLQELQLSLAVYGIHSLIEAIDSDSPVVSAFERKYRASQQPLWKLITQS</sequence>
<dbReference type="InterPro" id="IPR029063">
    <property type="entry name" value="SAM-dependent_MTases_sf"/>
</dbReference>
<dbReference type="Gene3D" id="3.40.50.150">
    <property type="entry name" value="Vaccinia Virus protein VP39"/>
    <property type="match status" value="1"/>
</dbReference>
<evidence type="ECO:0000256" key="3">
    <source>
        <dbReference type="ARBA" id="ARBA00011977"/>
    </source>
</evidence>
<dbReference type="EC" id="2.1.1.33" evidence="3"/>
<keyword evidence="5 8" id="KW-0808">Transferase</keyword>
<keyword evidence="7" id="KW-0819">tRNA processing</keyword>
<gene>
    <name evidence="8" type="ORF">F5I99_00910</name>
</gene>
<proteinExistence type="predicted"/>
<keyword evidence="6" id="KW-0949">S-adenosyl-L-methionine</keyword>
<dbReference type="EMBL" id="CP044222">
    <property type="protein sequence ID" value="QEW08441.1"/>
    <property type="molecule type" value="Genomic_DNA"/>
</dbReference>
<accession>A0A5J6LKC0</accession>
<dbReference type="SUPFAM" id="SSF53335">
    <property type="entry name" value="S-adenosyl-L-methionine-dependent methyltransferases"/>
    <property type="match status" value="1"/>
</dbReference>
<dbReference type="InterPro" id="IPR003358">
    <property type="entry name" value="tRNA_(Gua-N-7)_MeTrfase_Trmb"/>
</dbReference>
<evidence type="ECO:0000256" key="2">
    <source>
        <dbReference type="ARBA" id="ARBA00003015"/>
    </source>
</evidence>
<evidence type="ECO:0000313" key="9">
    <source>
        <dbReference type="Proteomes" id="UP000325606"/>
    </source>
</evidence>
<keyword evidence="4 8" id="KW-0489">Methyltransferase</keyword>
<evidence type="ECO:0000256" key="4">
    <source>
        <dbReference type="ARBA" id="ARBA00022603"/>
    </source>
</evidence>
<name>A0A5J6LKC0_9GAMM</name>
<evidence type="ECO:0000256" key="7">
    <source>
        <dbReference type="ARBA" id="ARBA00022694"/>
    </source>
</evidence>